<evidence type="ECO:0008006" key="2">
    <source>
        <dbReference type="Google" id="ProtNLM"/>
    </source>
</evidence>
<dbReference type="GO" id="GO:0000470">
    <property type="term" value="P:maturation of LSU-rRNA"/>
    <property type="evidence" value="ECO:0007669"/>
    <property type="project" value="TreeGrafter"/>
</dbReference>
<evidence type="ECO:0000313" key="1">
    <source>
        <dbReference type="EMBL" id="JAS09328.1"/>
    </source>
</evidence>
<protein>
    <recommendedName>
        <fullName evidence="2">Las1-like protein</fullName>
    </recommendedName>
</protein>
<dbReference type="GO" id="GO:0000460">
    <property type="term" value="P:maturation of 5.8S rRNA"/>
    <property type="evidence" value="ECO:0007669"/>
    <property type="project" value="TreeGrafter"/>
</dbReference>
<name>A0A1B6C765_9HEMI</name>
<feature type="non-terminal residue" evidence="1">
    <location>
        <position position="242"/>
    </location>
</feature>
<dbReference type="GO" id="GO:0004519">
    <property type="term" value="F:endonuclease activity"/>
    <property type="evidence" value="ECO:0007669"/>
    <property type="project" value="InterPro"/>
</dbReference>
<dbReference type="EMBL" id="GEDC01027970">
    <property type="protein sequence ID" value="JAS09328.1"/>
    <property type="molecule type" value="Transcribed_RNA"/>
</dbReference>
<dbReference type="AlphaFoldDB" id="A0A1B6C765"/>
<dbReference type="Pfam" id="PF04031">
    <property type="entry name" value="Las1"/>
    <property type="match status" value="1"/>
</dbReference>
<dbReference type="PANTHER" id="PTHR15002">
    <property type="entry name" value="RIBOSOMAL BIOGENESIS PROTEIN LAS1L"/>
    <property type="match status" value="1"/>
</dbReference>
<organism evidence="1">
    <name type="scientific">Clastoptera arizonana</name>
    <name type="common">Arizona spittle bug</name>
    <dbReference type="NCBI Taxonomy" id="38151"/>
    <lineage>
        <taxon>Eukaryota</taxon>
        <taxon>Metazoa</taxon>
        <taxon>Ecdysozoa</taxon>
        <taxon>Arthropoda</taxon>
        <taxon>Hexapoda</taxon>
        <taxon>Insecta</taxon>
        <taxon>Pterygota</taxon>
        <taxon>Neoptera</taxon>
        <taxon>Paraneoptera</taxon>
        <taxon>Hemiptera</taxon>
        <taxon>Auchenorrhyncha</taxon>
        <taxon>Cercopoidea</taxon>
        <taxon>Clastopteridae</taxon>
        <taxon>Clastoptera</taxon>
    </lineage>
</organism>
<accession>A0A1B6C765</accession>
<dbReference type="InterPro" id="IPR007174">
    <property type="entry name" value="Las1"/>
</dbReference>
<gene>
    <name evidence="1" type="ORF">g.11655</name>
</gene>
<dbReference type="GO" id="GO:0030687">
    <property type="term" value="C:preribosome, large subunit precursor"/>
    <property type="evidence" value="ECO:0007669"/>
    <property type="project" value="TreeGrafter"/>
</dbReference>
<reference evidence="1" key="1">
    <citation type="submission" date="2015-12" db="EMBL/GenBank/DDBJ databases">
        <title>De novo transcriptome assembly of four potential Pierce s Disease insect vectors from Arizona vineyards.</title>
        <authorList>
            <person name="Tassone E.E."/>
        </authorList>
    </citation>
    <scope>NUCLEOTIDE SEQUENCE</scope>
</reference>
<dbReference type="GO" id="GO:0090730">
    <property type="term" value="C:Las1 complex"/>
    <property type="evidence" value="ECO:0007669"/>
    <property type="project" value="InterPro"/>
</dbReference>
<dbReference type="PANTHER" id="PTHR15002:SF0">
    <property type="entry name" value="RIBOSOMAL BIOGENESIS PROTEIN LAS1L"/>
    <property type="match status" value="1"/>
</dbReference>
<sequence>MALIKQVVPWFNKQEWLDVYKSAFSSNIELQKIAFQQMNIWRFRVPNLCLGIECTQALLHLFICEKKEYSDGSFVFESHDLLPLYTTAIMRFLNHLQGLCDNITLYKMAYKFNIPEWIVNLRHETAHGNNLPHITLLREAALFIFNWLDENYWQRELKAMTDVFVDQSQCIADKDADKTDMLLELWKSVKLYKLVGHINIKEIPNRKEMWEMMKELQNITINTGHNNNNDINNQPSLKYLMK</sequence>
<proteinExistence type="predicted"/>